<comment type="similarity">
    <text evidence="1 10 11">Belongs to the HAM1 NTPase family.</text>
</comment>
<evidence type="ECO:0000256" key="2">
    <source>
        <dbReference type="ARBA" id="ARBA00011738"/>
    </source>
</evidence>
<organism evidence="12 13">
    <name type="scientific">Halanaerobium polyolivorans</name>
    <dbReference type="NCBI Taxonomy" id="2886943"/>
    <lineage>
        <taxon>Bacteria</taxon>
        <taxon>Bacillati</taxon>
        <taxon>Bacillota</taxon>
        <taxon>Clostridia</taxon>
        <taxon>Halanaerobiales</taxon>
        <taxon>Halanaerobiaceae</taxon>
        <taxon>Halanaerobium</taxon>
    </lineage>
</organism>
<dbReference type="SUPFAM" id="SSF52972">
    <property type="entry name" value="ITPase-like"/>
    <property type="match status" value="1"/>
</dbReference>
<feature type="active site" description="Proton acceptor" evidence="10">
    <location>
        <position position="70"/>
    </location>
</feature>
<feature type="binding site" evidence="10">
    <location>
        <position position="70"/>
    </location>
    <ligand>
        <name>Mg(2+)</name>
        <dbReference type="ChEBI" id="CHEBI:18420"/>
    </ligand>
</feature>
<dbReference type="GO" id="GO:0046872">
    <property type="term" value="F:metal ion binding"/>
    <property type="evidence" value="ECO:0007669"/>
    <property type="project" value="UniProtKB-KW"/>
</dbReference>
<evidence type="ECO:0000256" key="4">
    <source>
        <dbReference type="ARBA" id="ARBA00022741"/>
    </source>
</evidence>
<dbReference type="GO" id="GO:0036220">
    <property type="term" value="F:ITP diphosphatase activity"/>
    <property type="evidence" value="ECO:0007669"/>
    <property type="project" value="UniProtKB-UniRule"/>
</dbReference>
<dbReference type="CDD" id="cd00515">
    <property type="entry name" value="HAM1"/>
    <property type="match status" value="1"/>
</dbReference>
<keyword evidence="13" id="KW-1185">Reference proteome</keyword>
<dbReference type="Pfam" id="PF01725">
    <property type="entry name" value="Ham1p_like"/>
    <property type="match status" value="1"/>
</dbReference>
<comment type="catalytic activity">
    <reaction evidence="8 10">
        <text>dITP + H2O = dIMP + diphosphate + H(+)</text>
        <dbReference type="Rhea" id="RHEA:28342"/>
        <dbReference type="ChEBI" id="CHEBI:15377"/>
        <dbReference type="ChEBI" id="CHEBI:15378"/>
        <dbReference type="ChEBI" id="CHEBI:33019"/>
        <dbReference type="ChEBI" id="CHEBI:61194"/>
        <dbReference type="ChEBI" id="CHEBI:61382"/>
        <dbReference type="EC" id="3.6.1.66"/>
    </reaction>
</comment>
<feature type="binding site" evidence="10">
    <location>
        <begin position="154"/>
        <end position="157"/>
    </location>
    <ligand>
        <name>substrate</name>
    </ligand>
</feature>
<feature type="binding site" evidence="10">
    <location>
        <position position="177"/>
    </location>
    <ligand>
        <name>substrate</name>
    </ligand>
</feature>
<keyword evidence="7 10" id="KW-0546">Nucleotide metabolism</keyword>
<evidence type="ECO:0000256" key="6">
    <source>
        <dbReference type="ARBA" id="ARBA00022842"/>
    </source>
</evidence>
<feature type="binding site" evidence="10">
    <location>
        <position position="71"/>
    </location>
    <ligand>
        <name>substrate</name>
    </ligand>
</feature>
<dbReference type="InterPro" id="IPR002637">
    <property type="entry name" value="RdgB/HAM1"/>
</dbReference>
<evidence type="ECO:0000313" key="13">
    <source>
        <dbReference type="Proteomes" id="UP001199296"/>
    </source>
</evidence>
<dbReference type="PANTHER" id="PTHR11067:SF9">
    <property type="entry name" value="INOSINE TRIPHOSPHATE PYROPHOSPHATASE"/>
    <property type="match status" value="1"/>
</dbReference>
<dbReference type="Proteomes" id="UP001199296">
    <property type="component" value="Unassembled WGS sequence"/>
</dbReference>
<dbReference type="GO" id="GO:0035870">
    <property type="term" value="F:dITP diphosphatase activity"/>
    <property type="evidence" value="ECO:0007669"/>
    <property type="project" value="UniProtKB-UniRule"/>
</dbReference>
<comment type="catalytic activity">
    <reaction evidence="10">
        <text>ITP + H2O = IMP + diphosphate + H(+)</text>
        <dbReference type="Rhea" id="RHEA:29399"/>
        <dbReference type="ChEBI" id="CHEBI:15377"/>
        <dbReference type="ChEBI" id="CHEBI:15378"/>
        <dbReference type="ChEBI" id="CHEBI:33019"/>
        <dbReference type="ChEBI" id="CHEBI:58053"/>
        <dbReference type="ChEBI" id="CHEBI:61402"/>
        <dbReference type="EC" id="3.6.1.66"/>
    </reaction>
</comment>
<keyword evidence="3 10" id="KW-0479">Metal-binding</keyword>
<dbReference type="GO" id="GO:0009146">
    <property type="term" value="P:purine nucleoside triphosphate catabolic process"/>
    <property type="evidence" value="ECO:0007669"/>
    <property type="project" value="UniProtKB-UniRule"/>
</dbReference>
<feature type="binding site" evidence="10">
    <location>
        <begin position="182"/>
        <end position="183"/>
    </location>
    <ligand>
        <name>substrate</name>
    </ligand>
</feature>
<protein>
    <recommendedName>
        <fullName evidence="10">dITP/XTP pyrophosphatase</fullName>
        <ecNumber evidence="10">3.6.1.66</ecNumber>
    </recommendedName>
    <alternativeName>
        <fullName evidence="10">Non-canonical purine NTP pyrophosphatase</fullName>
    </alternativeName>
    <alternativeName>
        <fullName evidence="10">Non-standard purine NTP pyrophosphatase</fullName>
    </alternativeName>
    <alternativeName>
        <fullName evidence="10">Nucleoside-triphosphate diphosphatase</fullName>
    </alternativeName>
    <alternativeName>
        <fullName evidence="10">Nucleoside-triphosphate pyrophosphatase</fullName>
        <shortName evidence="10">NTPase</shortName>
    </alternativeName>
</protein>
<comment type="caution">
    <text evidence="10">Lacks conserved residue(s) required for the propagation of feature annotation.</text>
</comment>
<dbReference type="InterPro" id="IPR020922">
    <property type="entry name" value="dITP/XTP_pyrophosphatase"/>
</dbReference>
<evidence type="ECO:0000256" key="11">
    <source>
        <dbReference type="RuleBase" id="RU003781"/>
    </source>
</evidence>
<dbReference type="NCBIfam" id="TIGR00042">
    <property type="entry name" value="RdgB/HAM1 family non-canonical purine NTP pyrophosphatase"/>
    <property type="match status" value="1"/>
</dbReference>
<evidence type="ECO:0000256" key="7">
    <source>
        <dbReference type="ARBA" id="ARBA00023080"/>
    </source>
</evidence>
<accession>A0AAW4WZY8</accession>
<dbReference type="PANTHER" id="PTHR11067">
    <property type="entry name" value="INOSINE TRIPHOSPHATE PYROPHOSPHATASE/HAM1 PROTEIN"/>
    <property type="match status" value="1"/>
</dbReference>
<dbReference type="EMBL" id="JAJFAT010000002">
    <property type="protein sequence ID" value="MCC3144031.1"/>
    <property type="molecule type" value="Genomic_DNA"/>
</dbReference>
<comment type="subunit">
    <text evidence="2 10">Homodimer.</text>
</comment>
<dbReference type="InterPro" id="IPR029001">
    <property type="entry name" value="ITPase-like_fam"/>
</dbReference>
<dbReference type="NCBIfam" id="NF011397">
    <property type="entry name" value="PRK14822.1"/>
    <property type="match status" value="1"/>
</dbReference>
<keyword evidence="5 10" id="KW-0378">Hydrolase</keyword>
<dbReference type="GO" id="GO:0000166">
    <property type="term" value="F:nucleotide binding"/>
    <property type="evidence" value="ECO:0007669"/>
    <property type="project" value="UniProtKB-KW"/>
</dbReference>
<sequence>MQKIIIASGNEHKIEEIKSFFSDLKIDFRALPDDKELPEVIEDGQSYRENALKKARQRSAELNEVVLADDSGLSVEYLAGAPGIRSARFGGEDLDDREKYLKILSLLEGVSEQERKAAFVSVLALVDPFAEEEIVVEGRCEGLISYQAVGEHGFGYDPIFYLPELDKTMAEISPQKKNKISHRAKALSKLKEVLKERYIE</sequence>
<comment type="caution">
    <text evidence="12">The sequence shown here is derived from an EMBL/GenBank/DDBJ whole genome shotgun (WGS) entry which is preliminary data.</text>
</comment>
<dbReference type="FunFam" id="3.90.950.10:FF:000001">
    <property type="entry name" value="dITP/XTP pyrophosphatase"/>
    <property type="match status" value="1"/>
</dbReference>
<gene>
    <name evidence="12" type="ORF">LJ207_01670</name>
</gene>
<evidence type="ECO:0000256" key="10">
    <source>
        <dbReference type="HAMAP-Rule" id="MF_01405"/>
    </source>
</evidence>
<evidence type="ECO:0000256" key="9">
    <source>
        <dbReference type="ARBA" id="ARBA00052017"/>
    </source>
</evidence>
<evidence type="ECO:0000256" key="3">
    <source>
        <dbReference type="ARBA" id="ARBA00022723"/>
    </source>
</evidence>
<evidence type="ECO:0000256" key="5">
    <source>
        <dbReference type="ARBA" id="ARBA00022801"/>
    </source>
</evidence>
<dbReference type="GO" id="GO:0009117">
    <property type="term" value="P:nucleotide metabolic process"/>
    <property type="evidence" value="ECO:0007669"/>
    <property type="project" value="UniProtKB-KW"/>
</dbReference>
<dbReference type="AlphaFoldDB" id="A0AAW4WZY8"/>
<dbReference type="GO" id="GO:0036222">
    <property type="term" value="F:XTP diphosphatase activity"/>
    <property type="evidence" value="ECO:0007669"/>
    <property type="project" value="UniProtKB-UniRule"/>
</dbReference>
<comment type="function">
    <text evidence="10">Pyrophosphatase that catalyzes the hydrolysis of nucleoside triphosphates to their monophosphate derivatives, with a high preference for the non-canonical purine nucleotides XTP (xanthosine triphosphate), dITP (deoxyinosine triphosphate) and ITP. Seems to function as a house-cleaning enzyme that removes non-canonical purine nucleotides from the nucleotide pool, thus preventing their incorporation into DNA/RNA and avoiding chromosomal lesions.</text>
</comment>
<dbReference type="Gene3D" id="3.90.950.10">
    <property type="match status" value="1"/>
</dbReference>
<evidence type="ECO:0000256" key="8">
    <source>
        <dbReference type="ARBA" id="ARBA00051875"/>
    </source>
</evidence>
<reference evidence="12 13" key="1">
    <citation type="submission" date="2021-10" db="EMBL/GenBank/DDBJ databases">
        <authorList>
            <person name="Grouzdev D.S."/>
            <person name="Pantiukh K.S."/>
            <person name="Krutkina M.S."/>
        </authorList>
    </citation>
    <scope>NUCLEOTIDE SEQUENCE [LARGE SCALE GENOMIC DNA]</scope>
    <source>
        <strain evidence="12 13">Z-7514</strain>
    </source>
</reference>
<dbReference type="GO" id="GO:0005829">
    <property type="term" value="C:cytosol"/>
    <property type="evidence" value="ECO:0007669"/>
    <property type="project" value="TreeGrafter"/>
</dbReference>
<dbReference type="EC" id="3.6.1.66" evidence="10"/>
<dbReference type="RefSeq" id="WP_229343497.1">
    <property type="nucleotide sequence ID" value="NZ_JAJFAT010000002.1"/>
</dbReference>
<name>A0AAW4WZY8_9FIRM</name>
<feature type="binding site" evidence="10">
    <location>
        <begin position="8"/>
        <end position="13"/>
    </location>
    <ligand>
        <name>substrate</name>
    </ligand>
</feature>
<evidence type="ECO:0000313" key="12">
    <source>
        <dbReference type="EMBL" id="MCC3144031.1"/>
    </source>
</evidence>
<dbReference type="GO" id="GO:0017111">
    <property type="term" value="F:ribonucleoside triphosphate phosphatase activity"/>
    <property type="evidence" value="ECO:0007669"/>
    <property type="project" value="InterPro"/>
</dbReference>
<keyword evidence="6 10" id="KW-0460">Magnesium</keyword>
<comment type="cofactor">
    <cofactor evidence="10">
        <name>Mg(2+)</name>
        <dbReference type="ChEBI" id="CHEBI:18420"/>
    </cofactor>
    <text evidence="10">Binds 1 Mg(2+) ion per subunit.</text>
</comment>
<evidence type="ECO:0000256" key="1">
    <source>
        <dbReference type="ARBA" id="ARBA00008023"/>
    </source>
</evidence>
<proteinExistence type="inferred from homology"/>
<keyword evidence="4 10" id="KW-0547">Nucleotide-binding</keyword>
<comment type="catalytic activity">
    <reaction evidence="9 10">
        <text>XTP + H2O = XMP + diphosphate + H(+)</text>
        <dbReference type="Rhea" id="RHEA:28610"/>
        <dbReference type="ChEBI" id="CHEBI:15377"/>
        <dbReference type="ChEBI" id="CHEBI:15378"/>
        <dbReference type="ChEBI" id="CHEBI:33019"/>
        <dbReference type="ChEBI" id="CHEBI:57464"/>
        <dbReference type="ChEBI" id="CHEBI:61314"/>
        <dbReference type="EC" id="3.6.1.66"/>
    </reaction>
</comment>
<dbReference type="HAMAP" id="MF_01405">
    <property type="entry name" value="Non_canon_purine_NTPase"/>
    <property type="match status" value="1"/>
</dbReference>